<gene>
    <name evidence="12" type="ORF">GLYMA_15G183200</name>
</gene>
<dbReference type="Gene3D" id="1.20.120.1750">
    <property type="match status" value="1"/>
</dbReference>
<dbReference type="Proteomes" id="UP000008827">
    <property type="component" value="Chromosome 15"/>
</dbReference>
<dbReference type="STRING" id="3847.K7MC80"/>
<evidence type="ECO:0000256" key="9">
    <source>
        <dbReference type="ARBA" id="ARBA00022786"/>
    </source>
</evidence>
<dbReference type="GO" id="GO:0061630">
    <property type="term" value="F:ubiquitin protein ligase activity"/>
    <property type="evidence" value="ECO:0007669"/>
    <property type="project" value="UniProtKB-EC"/>
</dbReference>
<keyword evidence="14" id="KW-1185">Reference proteome</keyword>
<name>K7MC80_SOYBN</name>
<dbReference type="InParanoid" id="K7MC80"/>
<dbReference type="Gramene" id="KRH12622">
    <property type="protein sequence ID" value="KRH12622"/>
    <property type="gene ID" value="GLYMA_15G183200"/>
</dbReference>
<evidence type="ECO:0000256" key="8">
    <source>
        <dbReference type="ARBA" id="ARBA00022771"/>
    </source>
</evidence>
<dbReference type="eggNOG" id="KOG1812">
    <property type="taxonomic scope" value="Eukaryota"/>
</dbReference>
<evidence type="ECO:0000256" key="4">
    <source>
        <dbReference type="ARBA" id="ARBA00012251"/>
    </source>
</evidence>
<dbReference type="HOGENOM" id="CLU_022048_6_1_1"/>
<dbReference type="PaxDb" id="3847-GLYMA15G20285.1"/>
<dbReference type="GO" id="GO:0016567">
    <property type="term" value="P:protein ubiquitination"/>
    <property type="evidence" value="ECO:0007669"/>
    <property type="project" value="UniProtKB-UniPathway"/>
</dbReference>
<evidence type="ECO:0000256" key="5">
    <source>
        <dbReference type="ARBA" id="ARBA00022679"/>
    </source>
</evidence>
<dbReference type="AlphaFoldDB" id="K7MC80"/>
<sequence>MWWEKALCESVIPEKDKFYCPFNDCSALLLCSEPHKGMIVRASNCPHCKRIVCVQCRAPWHAEISCDKFQMLKNTCDDLIIDHAKRRKWRRCPNCKHYVEKKQGCDAMTCCVKTT</sequence>
<keyword evidence="9" id="KW-0833">Ubl conjugation pathway</keyword>
<dbReference type="InterPro" id="IPR002867">
    <property type="entry name" value="IBR_dom"/>
</dbReference>
<evidence type="ECO:0000256" key="6">
    <source>
        <dbReference type="ARBA" id="ARBA00022723"/>
    </source>
</evidence>
<keyword evidence="5" id="KW-0808">Transferase</keyword>
<evidence type="ECO:0000313" key="12">
    <source>
        <dbReference type="EMBL" id="KRH12622.1"/>
    </source>
</evidence>
<evidence type="ECO:0000256" key="3">
    <source>
        <dbReference type="ARBA" id="ARBA00004906"/>
    </source>
</evidence>
<evidence type="ECO:0000256" key="1">
    <source>
        <dbReference type="ARBA" id="ARBA00001798"/>
    </source>
</evidence>
<organism evidence="12">
    <name type="scientific">Glycine max</name>
    <name type="common">Soybean</name>
    <name type="synonym">Glycine hispida</name>
    <dbReference type="NCBI Taxonomy" id="3847"/>
    <lineage>
        <taxon>Eukaryota</taxon>
        <taxon>Viridiplantae</taxon>
        <taxon>Streptophyta</taxon>
        <taxon>Embryophyta</taxon>
        <taxon>Tracheophyta</taxon>
        <taxon>Spermatophyta</taxon>
        <taxon>Magnoliopsida</taxon>
        <taxon>eudicotyledons</taxon>
        <taxon>Gunneridae</taxon>
        <taxon>Pentapetalae</taxon>
        <taxon>rosids</taxon>
        <taxon>fabids</taxon>
        <taxon>Fabales</taxon>
        <taxon>Fabaceae</taxon>
        <taxon>Papilionoideae</taxon>
        <taxon>50 kb inversion clade</taxon>
        <taxon>NPAAA clade</taxon>
        <taxon>indigoferoid/millettioid clade</taxon>
        <taxon>Phaseoleae</taxon>
        <taxon>Glycine</taxon>
        <taxon>Glycine subgen. Soja</taxon>
    </lineage>
</organism>
<evidence type="ECO:0000256" key="10">
    <source>
        <dbReference type="ARBA" id="ARBA00022833"/>
    </source>
</evidence>
<dbReference type="SUPFAM" id="SSF57850">
    <property type="entry name" value="RING/U-box"/>
    <property type="match status" value="1"/>
</dbReference>
<keyword evidence="6" id="KW-0479">Metal-binding</keyword>
<evidence type="ECO:0000313" key="14">
    <source>
        <dbReference type="Proteomes" id="UP000008827"/>
    </source>
</evidence>
<dbReference type="SMART" id="SM00647">
    <property type="entry name" value="IBR"/>
    <property type="match status" value="1"/>
</dbReference>
<comment type="catalytic activity">
    <reaction evidence="1">
        <text>[E2 ubiquitin-conjugating enzyme]-S-ubiquitinyl-L-cysteine + [acceptor protein]-L-lysine = [E2 ubiquitin-conjugating enzyme]-L-cysteine + [acceptor protein]-N(6)-ubiquitinyl-L-lysine.</text>
        <dbReference type="EC" id="2.3.2.31"/>
    </reaction>
</comment>
<evidence type="ECO:0000256" key="2">
    <source>
        <dbReference type="ARBA" id="ARBA00001947"/>
    </source>
</evidence>
<keyword evidence="7" id="KW-0677">Repeat</keyword>
<reference evidence="12" key="3">
    <citation type="submission" date="2018-07" db="EMBL/GenBank/DDBJ databases">
        <title>WGS assembly of Glycine max.</title>
        <authorList>
            <person name="Schmutz J."/>
            <person name="Cannon S."/>
            <person name="Schlueter J."/>
            <person name="Ma J."/>
            <person name="Mitros T."/>
            <person name="Nelson W."/>
            <person name="Hyten D."/>
            <person name="Song Q."/>
            <person name="Thelen J."/>
            <person name="Cheng J."/>
            <person name="Xu D."/>
            <person name="Hellsten U."/>
            <person name="May G."/>
            <person name="Yu Y."/>
            <person name="Sakurai T."/>
            <person name="Umezawa T."/>
            <person name="Bhattacharyya M."/>
            <person name="Sandhu D."/>
            <person name="Valliyodan B."/>
            <person name="Lindquist E."/>
            <person name="Peto M."/>
            <person name="Grant D."/>
            <person name="Shu S."/>
            <person name="Goodstein D."/>
            <person name="Barry K."/>
            <person name="Futrell-Griggs M."/>
            <person name="Abernathy B."/>
            <person name="Du J."/>
            <person name="Tian Z."/>
            <person name="Zhu L."/>
            <person name="Gill N."/>
            <person name="Joshi T."/>
            <person name="Libault M."/>
            <person name="Sethuraman A."/>
            <person name="Zhang X."/>
            <person name="Shinozaki K."/>
            <person name="Nguyen H."/>
            <person name="Wing R."/>
            <person name="Cregan P."/>
            <person name="Specht J."/>
            <person name="Grimwood J."/>
            <person name="Rokhsar D."/>
            <person name="Stacey G."/>
            <person name="Shoemaker R."/>
            <person name="Jackson S."/>
        </authorList>
    </citation>
    <scope>NUCLEOTIDE SEQUENCE</scope>
    <source>
        <tissue evidence="12">Callus</tissue>
    </source>
</reference>
<dbReference type="PROSITE" id="PS51873">
    <property type="entry name" value="TRIAD"/>
    <property type="match status" value="1"/>
</dbReference>
<feature type="domain" description="RING-type" evidence="11">
    <location>
        <begin position="1"/>
        <end position="115"/>
    </location>
</feature>
<dbReference type="EC" id="2.3.2.31" evidence="4"/>
<accession>K7MC80</accession>
<comment type="cofactor">
    <cofactor evidence="2">
        <name>Zn(2+)</name>
        <dbReference type="ChEBI" id="CHEBI:29105"/>
    </cofactor>
</comment>
<proteinExistence type="predicted"/>
<dbReference type="InterPro" id="IPR044066">
    <property type="entry name" value="TRIAD_supradom"/>
</dbReference>
<dbReference type="Pfam" id="PF01485">
    <property type="entry name" value="IBR"/>
    <property type="match status" value="1"/>
</dbReference>
<dbReference type="EMBL" id="CM000848">
    <property type="protein sequence ID" value="KRH12622.1"/>
    <property type="molecule type" value="Genomic_DNA"/>
</dbReference>
<protein>
    <recommendedName>
        <fullName evidence="4">RBR-type E3 ubiquitin transferase</fullName>
        <ecNumber evidence="4">2.3.2.31</ecNumber>
    </recommendedName>
</protein>
<dbReference type="OMA" id="SKPFCIN"/>
<evidence type="ECO:0000313" key="13">
    <source>
        <dbReference type="EnsemblPlants" id="KRH12622"/>
    </source>
</evidence>
<keyword evidence="8" id="KW-0863">Zinc-finger</keyword>
<reference evidence="12 13" key="1">
    <citation type="journal article" date="2010" name="Nature">
        <title>Genome sequence of the palaeopolyploid soybean.</title>
        <authorList>
            <person name="Schmutz J."/>
            <person name="Cannon S.B."/>
            <person name="Schlueter J."/>
            <person name="Ma J."/>
            <person name="Mitros T."/>
            <person name="Nelson W."/>
            <person name="Hyten D.L."/>
            <person name="Song Q."/>
            <person name="Thelen J.J."/>
            <person name="Cheng J."/>
            <person name="Xu D."/>
            <person name="Hellsten U."/>
            <person name="May G.D."/>
            <person name="Yu Y."/>
            <person name="Sakurai T."/>
            <person name="Umezawa T."/>
            <person name="Bhattacharyya M.K."/>
            <person name="Sandhu D."/>
            <person name="Valliyodan B."/>
            <person name="Lindquist E."/>
            <person name="Peto M."/>
            <person name="Grant D."/>
            <person name="Shu S."/>
            <person name="Goodstein D."/>
            <person name="Barry K."/>
            <person name="Futrell-Griggs M."/>
            <person name="Abernathy B."/>
            <person name="Du J."/>
            <person name="Tian Z."/>
            <person name="Zhu L."/>
            <person name="Gill N."/>
            <person name="Joshi T."/>
            <person name="Libault M."/>
            <person name="Sethuraman A."/>
            <person name="Zhang X.-C."/>
            <person name="Shinozaki K."/>
            <person name="Nguyen H.T."/>
            <person name="Wing R.A."/>
            <person name="Cregan P."/>
            <person name="Specht J."/>
            <person name="Grimwood J."/>
            <person name="Rokhsar D."/>
            <person name="Stacey G."/>
            <person name="Shoemaker R.C."/>
            <person name="Jackson S.A."/>
        </authorList>
    </citation>
    <scope>NUCLEOTIDE SEQUENCE</scope>
    <source>
        <strain evidence="13">cv. Williams 82</strain>
        <tissue evidence="12">Callus</tissue>
    </source>
</reference>
<reference evidence="13" key="2">
    <citation type="submission" date="2018-02" db="UniProtKB">
        <authorList>
            <consortium name="EnsemblPlants"/>
        </authorList>
    </citation>
    <scope>IDENTIFICATION</scope>
    <source>
        <strain evidence="13">Williams 82</strain>
    </source>
</reference>
<comment type="pathway">
    <text evidence="3">Protein modification; protein ubiquitination.</text>
</comment>
<evidence type="ECO:0000259" key="11">
    <source>
        <dbReference type="PROSITE" id="PS51873"/>
    </source>
</evidence>
<dbReference type="EnsemblPlants" id="KRH12622">
    <property type="protein sequence ID" value="KRH12622"/>
    <property type="gene ID" value="GLYMA_15G183200"/>
</dbReference>
<evidence type="ECO:0000256" key="7">
    <source>
        <dbReference type="ARBA" id="ARBA00022737"/>
    </source>
</evidence>
<dbReference type="GO" id="GO:0008270">
    <property type="term" value="F:zinc ion binding"/>
    <property type="evidence" value="ECO:0007669"/>
    <property type="project" value="UniProtKB-KW"/>
</dbReference>
<keyword evidence="10" id="KW-0862">Zinc</keyword>
<dbReference type="PANTHER" id="PTHR11685">
    <property type="entry name" value="RBR FAMILY RING FINGER AND IBR DOMAIN-CONTAINING"/>
    <property type="match status" value="1"/>
</dbReference>
<dbReference type="UniPathway" id="UPA00143"/>
<dbReference type="InterPro" id="IPR031127">
    <property type="entry name" value="E3_UB_ligase_RBR"/>
</dbReference>